<dbReference type="Pfam" id="PF08291">
    <property type="entry name" value="Peptidase_M15_3"/>
    <property type="match status" value="1"/>
</dbReference>
<name>A0A7V0LU42_UNCW3</name>
<reference evidence="2" key="1">
    <citation type="journal article" date="2020" name="mSystems">
        <title>Genome- and Community-Level Interaction Insights into Carbon Utilization and Element Cycling Functions of Hydrothermarchaeota in Hydrothermal Sediment.</title>
        <authorList>
            <person name="Zhou Z."/>
            <person name="Liu Y."/>
            <person name="Xu W."/>
            <person name="Pan J."/>
            <person name="Luo Z.H."/>
            <person name="Li M."/>
        </authorList>
    </citation>
    <scope>NUCLEOTIDE SEQUENCE [LARGE SCALE GENOMIC DNA]</scope>
    <source>
        <strain evidence="2">HyVt-28</strain>
    </source>
</reference>
<gene>
    <name evidence="2" type="ORF">ENH14_00930</name>
</gene>
<protein>
    <submittedName>
        <fullName evidence="2">DUF882 domain-containing protein</fullName>
    </submittedName>
</protein>
<comment type="caution">
    <text evidence="2">The sequence shown here is derived from an EMBL/GenBank/DDBJ whole genome shotgun (WGS) entry which is preliminary data.</text>
</comment>
<evidence type="ECO:0000313" key="2">
    <source>
        <dbReference type="EMBL" id="HDL59999.1"/>
    </source>
</evidence>
<dbReference type="SUPFAM" id="SSF55166">
    <property type="entry name" value="Hedgehog/DD-peptidase"/>
    <property type="match status" value="1"/>
</dbReference>
<dbReference type="InterPro" id="IPR013230">
    <property type="entry name" value="Peptidase_M15A_C"/>
</dbReference>
<dbReference type="Gene3D" id="3.30.1380.10">
    <property type="match status" value="1"/>
</dbReference>
<evidence type="ECO:0000259" key="1">
    <source>
        <dbReference type="Pfam" id="PF08291"/>
    </source>
</evidence>
<sequence>MLLKQIMHFIFLLMKFRIYFFFFLILFSCAIRKSFREVGLPQHFYIKVSANCDSIPQSVPFFTALPNEDILLQIDLKTDLPVLASTHRKVKGADLHSHNRHHLYFTGNNVYYIGELAEEISLKSRDITFKKISSNKFSLRAPKNPGTYFITIYVKTRWEKGEKDTPWSVKTVYLKRNIILFVLYPLDWVKNGLLNGYPIGNYPEMDTARFFFRIHRLDYKNPPGFIEVTKANEGLYISKHFKLKDFTTHRPDIYPKYLILSPKLLLKLEHIQNLLGEEHRIKIMSGFRTPWYNYNVSGGARYSQHMYGKAADIYVDSNDDWIMDDLNEDGKIDVQDAVYLASIAEKVEEITGLVGGIGIYDWKKDSTRGPFVHVDVREFRARW</sequence>
<accession>A0A7V0LU42</accession>
<dbReference type="InterPro" id="IPR009045">
    <property type="entry name" value="Zn_M74/Hedgehog-like"/>
</dbReference>
<dbReference type="Proteomes" id="UP000886381">
    <property type="component" value="Unassembled WGS sequence"/>
</dbReference>
<dbReference type="EMBL" id="DRDR01000044">
    <property type="protein sequence ID" value="HDL59999.1"/>
    <property type="molecule type" value="Genomic_DNA"/>
</dbReference>
<dbReference type="AlphaFoldDB" id="A0A7V0LU42"/>
<organism evidence="2">
    <name type="scientific">candidate division WOR-3 bacterium</name>
    <dbReference type="NCBI Taxonomy" id="2052148"/>
    <lineage>
        <taxon>Bacteria</taxon>
        <taxon>Bacteria division WOR-3</taxon>
    </lineage>
</organism>
<feature type="domain" description="Peptidase M15A C-terminal" evidence="1">
    <location>
        <begin position="261"/>
        <end position="323"/>
    </location>
</feature>
<proteinExistence type="predicted"/>
<dbReference type="PROSITE" id="PS51257">
    <property type="entry name" value="PROKAR_LIPOPROTEIN"/>
    <property type="match status" value="1"/>
</dbReference>